<keyword evidence="3 4" id="KW-0436">Ligase</keyword>
<feature type="binding site" evidence="3">
    <location>
        <position position="292"/>
    </location>
    <ligand>
        <name>CTP</name>
        <dbReference type="ChEBI" id="CHEBI:37563"/>
    </ligand>
</feature>
<evidence type="ECO:0000259" key="5">
    <source>
        <dbReference type="Pfam" id="PF02441"/>
    </source>
</evidence>
<proteinExistence type="inferred from homology"/>
<dbReference type="Gene3D" id="3.40.50.1950">
    <property type="entry name" value="Flavin prenyltransferase-like"/>
    <property type="match status" value="1"/>
</dbReference>
<evidence type="ECO:0000313" key="8">
    <source>
        <dbReference type="Proteomes" id="UP001321908"/>
    </source>
</evidence>
<dbReference type="PANTHER" id="PTHR14359:SF6">
    <property type="entry name" value="PHOSPHOPANTOTHENOYLCYSTEINE DECARBOXYLASE"/>
    <property type="match status" value="1"/>
</dbReference>
<reference evidence="7 8" key="1">
    <citation type="submission" date="2023-11" db="EMBL/GenBank/DDBJ databases">
        <title>MicrobeMod: A computational toolkit for identifying prokaryotic methylation and restriction-modification with nanopore sequencing.</title>
        <authorList>
            <person name="Crits-Christoph A."/>
            <person name="Kang S.C."/>
            <person name="Lee H."/>
            <person name="Ostrov N."/>
        </authorList>
    </citation>
    <scope>NUCLEOTIDE SEQUENCE [LARGE SCALE GENOMIC DNA]</scope>
    <source>
        <strain evidence="7 8">ATCC 43984</strain>
    </source>
</reference>
<accession>A0ABZ0YDN0</accession>
<evidence type="ECO:0000259" key="6">
    <source>
        <dbReference type="Pfam" id="PF04127"/>
    </source>
</evidence>
<comment type="cofactor">
    <cofactor evidence="3">
        <name>Mg(2+)</name>
        <dbReference type="ChEBI" id="CHEBI:18420"/>
    </cofactor>
</comment>
<dbReference type="InterPro" id="IPR003382">
    <property type="entry name" value="Flavoprotein"/>
</dbReference>
<feature type="region of interest" description="Phosphopantothenoylcysteine decarboxylase" evidence="3">
    <location>
        <begin position="1"/>
        <end position="203"/>
    </location>
</feature>
<keyword evidence="3 4" id="KW-0285">Flavoprotein</keyword>
<comment type="pathway">
    <text evidence="3 4">Cofactor biosynthesis; coenzyme A biosynthesis; CoA from (R)-pantothenate: step 2/5.</text>
</comment>
<feature type="binding site" evidence="3">
    <location>
        <position position="338"/>
    </location>
    <ligand>
        <name>CTP</name>
        <dbReference type="ChEBI" id="CHEBI:37563"/>
    </ligand>
</feature>
<feature type="binding site" evidence="3">
    <location>
        <position position="302"/>
    </location>
    <ligand>
        <name>CTP</name>
        <dbReference type="ChEBI" id="CHEBI:37563"/>
    </ligand>
</feature>
<dbReference type="GO" id="GO:0004633">
    <property type="term" value="F:phosphopantothenoylcysteine decarboxylase activity"/>
    <property type="evidence" value="ECO:0007669"/>
    <property type="project" value="UniProtKB-EC"/>
</dbReference>
<dbReference type="InterPro" id="IPR005252">
    <property type="entry name" value="CoaBC"/>
</dbReference>
<keyword evidence="3" id="KW-0511">Multifunctional enzyme</keyword>
<dbReference type="InterPro" id="IPR007085">
    <property type="entry name" value="DNA/pantothenate-metab_flavo_C"/>
</dbReference>
<comment type="catalytic activity">
    <reaction evidence="3 4">
        <text>N-[(R)-4-phosphopantothenoyl]-L-cysteine + H(+) = (R)-4'-phosphopantetheine + CO2</text>
        <dbReference type="Rhea" id="RHEA:16793"/>
        <dbReference type="ChEBI" id="CHEBI:15378"/>
        <dbReference type="ChEBI" id="CHEBI:16526"/>
        <dbReference type="ChEBI" id="CHEBI:59458"/>
        <dbReference type="ChEBI" id="CHEBI:61723"/>
        <dbReference type="EC" id="4.1.1.36"/>
    </reaction>
</comment>
<dbReference type="InterPro" id="IPR035929">
    <property type="entry name" value="CoaB-like_sf"/>
</dbReference>
<comment type="function">
    <text evidence="3">Catalyzes two sequential steps in the biosynthesis of coenzyme A. In the first step cysteine is conjugated to 4'-phosphopantothenate to form 4-phosphopantothenoylcysteine. In the second step the latter compound is decarboxylated to form 4'-phosphopantotheine.</text>
</comment>
<dbReference type="EC" id="6.3.2.5" evidence="3"/>
<dbReference type="Proteomes" id="UP001321908">
    <property type="component" value="Chromosome"/>
</dbReference>
<feature type="active site" description="Proton donor" evidence="3">
    <location>
        <position position="159"/>
    </location>
</feature>
<comment type="function">
    <text evidence="4">Catalyzes two steps in the biosynthesis of coenzyme A. In the first step cysteine is conjugated to 4'-phosphopantothenate to form 4-phosphopantothenoylcysteine, in the latter compound is decarboxylated to form 4'-phosphopantotheine.</text>
</comment>
<gene>
    <name evidence="3 7" type="primary">coaBC</name>
    <name evidence="7" type="ORF">SR908_05870</name>
</gene>
<evidence type="ECO:0000256" key="4">
    <source>
        <dbReference type="RuleBase" id="RU364078"/>
    </source>
</evidence>
<keyword evidence="3" id="KW-0460">Magnesium</keyword>
<comment type="catalytic activity">
    <reaction evidence="3 4">
        <text>(R)-4'-phosphopantothenate + L-cysteine + CTP = N-[(R)-4-phosphopantothenoyl]-L-cysteine + CMP + diphosphate + H(+)</text>
        <dbReference type="Rhea" id="RHEA:19397"/>
        <dbReference type="ChEBI" id="CHEBI:10986"/>
        <dbReference type="ChEBI" id="CHEBI:15378"/>
        <dbReference type="ChEBI" id="CHEBI:33019"/>
        <dbReference type="ChEBI" id="CHEBI:35235"/>
        <dbReference type="ChEBI" id="CHEBI:37563"/>
        <dbReference type="ChEBI" id="CHEBI:59458"/>
        <dbReference type="ChEBI" id="CHEBI:60377"/>
        <dbReference type="EC" id="6.3.2.5"/>
    </reaction>
</comment>
<feature type="binding site" evidence="3">
    <location>
        <position position="356"/>
    </location>
    <ligand>
        <name>CTP</name>
        <dbReference type="ChEBI" id="CHEBI:37563"/>
    </ligand>
</feature>
<dbReference type="RefSeq" id="WP_246919177.1">
    <property type="nucleotide sequence ID" value="NZ_CP140151.1"/>
</dbReference>
<comment type="similarity">
    <text evidence="3 4">In the C-terminal section; belongs to the PPC synthetase family.</text>
</comment>
<evidence type="ECO:0000313" key="7">
    <source>
        <dbReference type="EMBL" id="WQH10197.1"/>
    </source>
</evidence>
<sequence length="424" mass="44630">MPTLFGKRVLLGISAGIAAYKSAQIARLLKKAGCDVRVVMTEGAQAFITPLTLQALTGEAVRTSLLDPEAEAGMGHIELARWAEVILVAPATADVMARLAHGHADDLLTTLCLASGAECVMAPAMNQAMWAHPATQANVERLRGWGWRLLGPDGGEQACGDVGPGRMREPEALIAELSMAPEDAPSATAPDVAPAVRDAEALRVTITAGPTHEALDPVRYLSNHSSGKMGYALAGAWARRGAQVRLISGPVALATPPDVERVDVTSASEMLAAAEHAATESDIFIGCAAVADYRAETVAEHKLKKTDASETLTLTLVKNPDIVATIATRSPRPLVVGFAAETHDVERYARDKLARKGMDMIVANDVSQAGLGFGSDDNAALLLWRDGDDTDSQALPPQPKTTLADAIVGRVLTLYAHRAPTAHD</sequence>
<organism evidence="7 8">
    <name type="scientific">Chromohalobacter canadensis</name>
    <dbReference type="NCBI Taxonomy" id="141389"/>
    <lineage>
        <taxon>Bacteria</taxon>
        <taxon>Pseudomonadati</taxon>
        <taxon>Pseudomonadota</taxon>
        <taxon>Gammaproteobacteria</taxon>
        <taxon>Oceanospirillales</taxon>
        <taxon>Halomonadaceae</taxon>
        <taxon>Chromohalobacter</taxon>
    </lineage>
</organism>
<keyword evidence="3" id="KW-0479">Metal-binding</keyword>
<dbReference type="Pfam" id="PF04127">
    <property type="entry name" value="DFP"/>
    <property type="match status" value="1"/>
</dbReference>
<dbReference type="GO" id="GO:0004632">
    <property type="term" value="F:phosphopantothenate--cysteine ligase activity"/>
    <property type="evidence" value="ECO:0007669"/>
    <property type="project" value="UniProtKB-EC"/>
</dbReference>
<dbReference type="Pfam" id="PF02441">
    <property type="entry name" value="Flavoprotein"/>
    <property type="match status" value="1"/>
</dbReference>
<keyword evidence="1 3" id="KW-0210">Decarboxylase</keyword>
<dbReference type="EMBL" id="CP140151">
    <property type="protein sequence ID" value="WQH10197.1"/>
    <property type="molecule type" value="Genomic_DNA"/>
</dbReference>
<comment type="similarity">
    <text evidence="3 4">In the N-terminal section; belongs to the HFCD (homo-oligomeric flavin containing Cys decarboxylase) superfamily.</text>
</comment>
<dbReference type="SUPFAM" id="SSF102645">
    <property type="entry name" value="CoaB-like"/>
    <property type="match status" value="1"/>
</dbReference>
<feature type="region of interest" description="Phosphopantothenate--cysteine ligase" evidence="3">
    <location>
        <begin position="204"/>
        <end position="424"/>
    </location>
</feature>
<keyword evidence="2 3" id="KW-0456">Lyase</keyword>
<feature type="binding site" evidence="3">
    <location>
        <begin position="286"/>
        <end position="288"/>
    </location>
    <ligand>
        <name>CTP</name>
        <dbReference type="ChEBI" id="CHEBI:37563"/>
    </ligand>
</feature>
<keyword evidence="8" id="KW-1185">Reference proteome</keyword>
<evidence type="ECO:0000256" key="3">
    <source>
        <dbReference type="HAMAP-Rule" id="MF_02225"/>
    </source>
</evidence>
<dbReference type="InterPro" id="IPR036551">
    <property type="entry name" value="Flavin_trans-like"/>
</dbReference>
<keyword evidence="3 4" id="KW-0288">FMN</keyword>
<feature type="domain" description="Flavoprotein" evidence="5">
    <location>
        <begin position="7"/>
        <end position="176"/>
    </location>
</feature>
<dbReference type="HAMAP" id="MF_02225">
    <property type="entry name" value="CoaBC"/>
    <property type="match status" value="1"/>
</dbReference>
<dbReference type="PANTHER" id="PTHR14359">
    <property type="entry name" value="HOMO-OLIGOMERIC FLAVIN CONTAINING CYS DECARBOXYLASE FAMILY"/>
    <property type="match status" value="1"/>
</dbReference>
<feature type="binding site" evidence="3">
    <location>
        <begin position="320"/>
        <end position="323"/>
    </location>
    <ligand>
        <name>CTP</name>
        <dbReference type="ChEBI" id="CHEBI:37563"/>
    </ligand>
</feature>
<dbReference type="NCBIfam" id="TIGR00521">
    <property type="entry name" value="coaBC_dfp"/>
    <property type="match status" value="1"/>
</dbReference>
<dbReference type="EC" id="4.1.1.36" evidence="3"/>
<dbReference type="Gene3D" id="3.40.50.10300">
    <property type="entry name" value="CoaB-like"/>
    <property type="match status" value="1"/>
</dbReference>
<comment type="cofactor">
    <cofactor evidence="3">
        <name>FMN</name>
        <dbReference type="ChEBI" id="CHEBI:58210"/>
    </cofactor>
    <text evidence="3">Binds 1 FMN per subunit.</text>
</comment>
<name>A0ABZ0YDN0_9GAMM</name>
<feature type="binding site" evidence="3">
    <location>
        <position position="352"/>
    </location>
    <ligand>
        <name>CTP</name>
        <dbReference type="ChEBI" id="CHEBI:37563"/>
    </ligand>
</feature>
<comment type="pathway">
    <text evidence="3 4">Cofactor biosynthesis; coenzyme A biosynthesis; CoA from (R)-pantothenate: step 3/5.</text>
</comment>
<evidence type="ECO:0000256" key="1">
    <source>
        <dbReference type="ARBA" id="ARBA00022793"/>
    </source>
</evidence>
<dbReference type="SUPFAM" id="SSF52507">
    <property type="entry name" value="Homo-oligomeric flavin-containing Cys decarboxylases, HFCD"/>
    <property type="match status" value="1"/>
</dbReference>
<evidence type="ECO:0000256" key="2">
    <source>
        <dbReference type="ARBA" id="ARBA00023239"/>
    </source>
</evidence>
<protein>
    <recommendedName>
        <fullName evidence="3">Coenzyme A biosynthesis bifunctional protein CoaBC</fullName>
    </recommendedName>
    <alternativeName>
        <fullName evidence="3">DNA/pantothenate metabolism flavoprotein</fullName>
    </alternativeName>
    <alternativeName>
        <fullName evidence="3">Phosphopantothenoylcysteine synthetase/decarboxylase</fullName>
        <shortName evidence="3">PPCS-PPCDC</shortName>
    </alternativeName>
    <domain>
        <recommendedName>
            <fullName evidence="3">Phosphopantothenoylcysteine decarboxylase</fullName>
            <shortName evidence="3">PPC decarboxylase</shortName>
            <shortName evidence="3">PPC-DC</shortName>
            <ecNumber evidence="3">4.1.1.36</ecNumber>
        </recommendedName>
        <alternativeName>
            <fullName evidence="3">CoaC</fullName>
        </alternativeName>
    </domain>
    <domain>
        <recommendedName>
            <fullName evidence="3">Phosphopantothenate--cysteine ligase</fullName>
            <ecNumber evidence="3">6.3.2.5</ecNumber>
        </recommendedName>
        <alternativeName>
            <fullName evidence="3">CoaB</fullName>
        </alternativeName>
        <alternativeName>
            <fullName evidence="3">Phosphopantothenoylcysteine synthetase</fullName>
            <shortName evidence="3">PPC synthetase</shortName>
            <shortName evidence="3">PPC-S</shortName>
        </alternativeName>
    </domain>
</protein>
<feature type="domain" description="DNA/pantothenate metabolism flavoprotein C-terminal" evidence="6">
    <location>
        <begin position="202"/>
        <end position="413"/>
    </location>
</feature>